<keyword evidence="1 5" id="KW-0963">Cytoplasm</keyword>
<dbReference type="SUPFAM" id="SSF54285">
    <property type="entry name" value="MoaD/ThiS"/>
    <property type="match status" value="1"/>
</dbReference>
<name>A0A9P7KN74_9HYPO</name>
<evidence type="ECO:0000313" key="8">
    <source>
        <dbReference type="Proteomes" id="UP000782241"/>
    </source>
</evidence>
<dbReference type="InterPro" id="IPR016155">
    <property type="entry name" value="Mopterin_synth/thiamin_S_b"/>
</dbReference>
<feature type="modified residue" description="1-thioglycine" evidence="5">
    <location>
        <position position="165"/>
    </location>
</feature>
<proteinExistence type="inferred from homology"/>
<dbReference type="GO" id="GO:0002098">
    <property type="term" value="P:tRNA wobble uridine modification"/>
    <property type="evidence" value="ECO:0007669"/>
    <property type="project" value="UniProtKB-UniRule"/>
</dbReference>
<dbReference type="GO" id="GO:0032447">
    <property type="term" value="P:protein urmylation"/>
    <property type="evidence" value="ECO:0007669"/>
    <property type="project" value="UniProtKB-UniRule"/>
</dbReference>
<evidence type="ECO:0000256" key="3">
    <source>
        <dbReference type="ARBA" id="ARBA00022694"/>
    </source>
</evidence>
<keyword evidence="4 5" id="KW-0833">Ubl conjugation pathway</keyword>
<comment type="PTM">
    <text evidence="5">C-terminal thiocarboxylation occurs in 2 steps, it is first acyl-adenylated (-COAMP) via the hesA/moeB/thiF part of UBA4, then thiocarboxylated (-COSH) via the rhodanese domain of UBA4.</text>
</comment>
<dbReference type="GO" id="GO:0034227">
    <property type="term" value="P:tRNA thio-modification"/>
    <property type="evidence" value="ECO:0007669"/>
    <property type="project" value="UniProtKB-UniRule"/>
</dbReference>
<keyword evidence="8" id="KW-1185">Reference proteome</keyword>
<evidence type="ECO:0000256" key="5">
    <source>
        <dbReference type="HAMAP-Rule" id="MF_03048"/>
    </source>
</evidence>
<evidence type="ECO:0000256" key="1">
    <source>
        <dbReference type="ARBA" id="ARBA00022490"/>
    </source>
</evidence>
<feature type="cross-link" description="Glycyl lysine isopeptide (Gly-Lys) (interchain with K-? in acceptor proteins)" evidence="5">
    <location>
        <position position="165"/>
    </location>
</feature>
<reference evidence="7" key="1">
    <citation type="submission" date="2021-04" db="EMBL/GenBank/DDBJ databases">
        <title>Draft genome of Fusarium avenaceum strain F156N33, isolated from an atmospheric sample in Virginia.</title>
        <authorList>
            <person name="Yang S."/>
            <person name="Vinatzer B.A."/>
            <person name="Coleman J."/>
        </authorList>
    </citation>
    <scope>NUCLEOTIDE SEQUENCE</scope>
    <source>
        <strain evidence="7">F156N33</strain>
    </source>
</reference>
<keyword evidence="2 5" id="KW-1017">Isopeptide bond</keyword>
<comment type="caution">
    <text evidence="7">The sequence shown here is derived from an EMBL/GenBank/DDBJ whole genome shotgun (WGS) entry which is preliminary data.</text>
</comment>
<dbReference type="EMBL" id="JAGPUO010000025">
    <property type="protein sequence ID" value="KAG5655904.1"/>
    <property type="molecule type" value="Genomic_DNA"/>
</dbReference>
<dbReference type="Proteomes" id="UP000782241">
    <property type="component" value="Unassembled WGS sequence"/>
</dbReference>
<sequence>MAEPGSSPKLSIDVEFSIFLWVSSVECPPESTLEPCACISIPHSTPSLHSLWFLLLFSFFSSSWTNIVANSSGGLEMLFSNKRQHALVIPAADQDGKPANIANLIDHLCQNVMDDSRKDLFVLSNHLRPGILVLINDADWELEGEEAYEIQSGDNILFVSTLHGG</sequence>
<comment type="function">
    <text evidence="5">Acts as a sulfur carrier required for 2-thiolation of mcm(5)S(2)U at tRNA wobble positions of cytosolic tRNA(Lys), tRNA(Glu) and tRNA(Gln). Serves as sulfur donor in tRNA 2-thiolation reaction by being thiocarboxylated (-COSH) at its C-terminus by the MOCS3 homolog UBA4. The sulfur is then transferred to tRNA to form 2-thiolation of mcm(5)S(2)U. Prior mcm(5) tRNA modification by the elongator complex is required for 2-thiolation. Also acts as a ubiquitin-like protein (UBL) that is covalently conjugated via an isopeptide bond to lysine residues of target proteins such as AHP1. The thiocarboxylated form serves as substrate for conjugation and oxidative stress specifically induces the formation of UBL-protein conjugates.</text>
</comment>
<protein>
    <recommendedName>
        <fullName evidence="5 6">Ubiquitin-related modifier 1</fullName>
    </recommendedName>
</protein>
<accession>A0A9P7KN74</accession>
<dbReference type="Gene3D" id="3.10.20.30">
    <property type="match status" value="1"/>
</dbReference>
<comment type="similarity">
    <text evidence="5 6">Belongs to the URM1 family.</text>
</comment>
<comment type="pathway">
    <text evidence="5 6">tRNA modification; 5-methoxycarbonylmethyl-2-thiouridine-tRNA biosynthesis.</text>
</comment>
<organism evidence="7 8">
    <name type="scientific">Fusarium avenaceum</name>
    <dbReference type="NCBI Taxonomy" id="40199"/>
    <lineage>
        <taxon>Eukaryota</taxon>
        <taxon>Fungi</taxon>
        <taxon>Dikarya</taxon>
        <taxon>Ascomycota</taxon>
        <taxon>Pezizomycotina</taxon>
        <taxon>Sordariomycetes</taxon>
        <taxon>Hypocreomycetidae</taxon>
        <taxon>Hypocreales</taxon>
        <taxon>Nectriaceae</taxon>
        <taxon>Fusarium</taxon>
        <taxon>Fusarium tricinctum species complex</taxon>
    </lineage>
</organism>
<keyword evidence="3 5" id="KW-0819">tRNA processing</keyword>
<gene>
    <name evidence="5" type="primary">URM1</name>
    <name evidence="7" type="ORF">KAF25_000824</name>
</gene>
<dbReference type="InterPro" id="IPR012675">
    <property type="entry name" value="Beta-grasp_dom_sf"/>
</dbReference>
<dbReference type="HAMAP" id="MF_03048">
    <property type="entry name" value="Urm1"/>
    <property type="match status" value="1"/>
</dbReference>
<evidence type="ECO:0000256" key="6">
    <source>
        <dbReference type="RuleBase" id="RU361182"/>
    </source>
</evidence>
<dbReference type="GO" id="GO:0005829">
    <property type="term" value="C:cytosol"/>
    <property type="evidence" value="ECO:0007669"/>
    <property type="project" value="UniProtKB-UniRule"/>
</dbReference>
<dbReference type="Pfam" id="PF09138">
    <property type="entry name" value="Urm1"/>
    <property type="match status" value="1"/>
</dbReference>
<dbReference type="CDD" id="cd01764">
    <property type="entry name" value="Ubl_Urm1"/>
    <property type="match status" value="1"/>
</dbReference>
<dbReference type="AlphaFoldDB" id="A0A9P7KN74"/>
<dbReference type="InterPro" id="IPR015221">
    <property type="entry name" value="Urm1"/>
</dbReference>
<dbReference type="PANTHER" id="PTHR14986">
    <property type="entry name" value="RURM1 PROTEIN"/>
    <property type="match status" value="1"/>
</dbReference>
<evidence type="ECO:0000256" key="4">
    <source>
        <dbReference type="ARBA" id="ARBA00022786"/>
    </source>
</evidence>
<evidence type="ECO:0000256" key="2">
    <source>
        <dbReference type="ARBA" id="ARBA00022499"/>
    </source>
</evidence>
<evidence type="ECO:0000313" key="7">
    <source>
        <dbReference type="EMBL" id="KAG5655904.1"/>
    </source>
</evidence>
<comment type="subcellular location">
    <subcellularLocation>
        <location evidence="5 6">Cytoplasm</location>
    </subcellularLocation>
</comment>